<protein>
    <submittedName>
        <fullName evidence="1">Sugar phosphate isomerase/epimerase</fullName>
    </submittedName>
</protein>
<reference evidence="1 2" key="1">
    <citation type="submission" date="2019-02" db="EMBL/GenBank/DDBJ databases">
        <title>Pedobacter sp. RP-1-14 sp. nov., isolated from Arctic soil.</title>
        <authorList>
            <person name="Dahal R.H."/>
        </authorList>
    </citation>
    <scope>NUCLEOTIDE SEQUENCE [LARGE SCALE GENOMIC DNA]</scope>
    <source>
        <strain evidence="1 2">RP-1-14</strain>
    </source>
</reference>
<dbReference type="GO" id="GO:0016853">
    <property type="term" value="F:isomerase activity"/>
    <property type="evidence" value="ECO:0007669"/>
    <property type="project" value="UniProtKB-KW"/>
</dbReference>
<dbReference type="SUPFAM" id="SSF51658">
    <property type="entry name" value="Xylose isomerase-like"/>
    <property type="match status" value="1"/>
</dbReference>
<dbReference type="Gene3D" id="3.20.20.150">
    <property type="entry name" value="Divalent-metal-dependent TIM barrel enzymes"/>
    <property type="match status" value="1"/>
</dbReference>
<sequence length="280" mass="32706">MKVQVLSPVWGNEDQDLYSFMNLIDSKGYDGLDTWIPTKKNDYLALIDYRNNRDFFLVAHQHQADGSTFKKFLRSFAKQLCECEKIIPNLINSHTGRDYFTTTQFLDLIYVAEDFSAKSGITVLHETHRGRMGYCPQMIAELFEKNSNFLITADFSHWTCVTESMLENFKEVLDEAIRRTRHVHARIGFEQGPQVPDPRAPEWQYAVDKFLTWWDKIYAVNKTIGTETLSFTTEFGPFPYMPVFPYTVEPVAVQFEVNCFIKDLLRNRYISDPSPNFNIR</sequence>
<gene>
    <name evidence="1" type="ORF">EZ437_04030</name>
</gene>
<comment type="caution">
    <text evidence="1">The sequence shown here is derived from an EMBL/GenBank/DDBJ whole genome shotgun (WGS) entry which is preliminary data.</text>
</comment>
<evidence type="ECO:0000313" key="1">
    <source>
        <dbReference type="EMBL" id="TCD03152.1"/>
    </source>
</evidence>
<keyword evidence="1" id="KW-0413">Isomerase</keyword>
<proteinExistence type="predicted"/>
<dbReference type="OrthoDB" id="2555274at2"/>
<keyword evidence="2" id="KW-1185">Reference proteome</keyword>
<dbReference type="Proteomes" id="UP000293347">
    <property type="component" value="Unassembled WGS sequence"/>
</dbReference>
<dbReference type="InterPro" id="IPR036237">
    <property type="entry name" value="Xyl_isomerase-like_sf"/>
</dbReference>
<evidence type="ECO:0000313" key="2">
    <source>
        <dbReference type="Proteomes" id="UP000293347"/>
    </source>
</evidence>
<organism evidence="1 2">
    <name type="scientific">Pedobacter psychroterrae</name>
    <dbReference type="NCBI Taxonomy" id="2530453"/>
    <lineage>
        <taxon>Bacteria</taxon>
        <taxon>Pseudomonadati</taxon>
        <taxon>Bacteroidota</taxon>
        <taxon>Sphingobacteriia</taxon>
        <taxon>Sphingobacteriales</taxon>
        <taxon>Sphingobacteriaceae</taxon>
        <taxon>Pedobacter</taxon>
    </lineage>
</organism>
<accession>A0A4R0NQ45</accession>
<name>A0A4R0NQ45_9SPHI</name>
<dbReference type="RefSeq" id="WP_131593483.1">
    <property type="nucleotide sequence ID" value="NZ_SJSL01000001.1"/>
</dbReference>
<dbReference type="EMBL" id="SJSL01000001">
    <property type="protein sequence ID" value="TCD03152.1"/>
    <property type="molecule type" value="Genomic_DNA"/>
</dbReference>
<dbReference type="AlphaFoldDB" id="A0A4R0NQ45"/>